<feature type="domain" description="Carboxylesterase type B" evidence="4">
    <location>
        <begin position="6"/>
        <end position="397"/>
    </location>
</feature>
<dbReference type="Gene3D" id="3.40.50.1820">
    <property type="entry name" value="alpha/beta hydrolase"/>
    <property type="match status" value="1"/>
</dbReference>
<organism evidence="5 6">
    <name type="scientific">Kockovaella imperatae</name>
    <dbReference type="NCBI Taxonomy" id="4999"/>
    <lineage>
        <taxon>Eukaryota</taxon>
        <taxon>Fungi</taxon>
        <taxon>Dikarya</taxon>
        <taxon>Basidiomycota</taxon>
        <taxon>Agaricomycotina</taxon>
        <taxon>Tremellomycetes</taxon>
        <taxon>Tremellales</taxon>
        <taxon>Cuniculitremaceae</taxon>
        <taxon>Kockovaella</taxon>
    </lineage>
</organism>
<comment type="caution">
    <text evidence="5">The sequence shown here is derived from an EMBL/GenBank/DDBJ whole genome shotgun (WGS) entry which is preliminary data.</text>
</comment>
<dbReference type="RefSeq" id="XP_021867614.1">
    <property type="nucleotide sequence ID" value="XM_022013736.1"/>
</dbReference>
<dbReference type="InParanoid" id="A0A1Y1U5E3"/>
<evidence type="ECO:0000313" key="6">
    <source>
        <dbReference type="Proteomes" id="UP000193218"/>
    </source>
</evidence>
<comment type="similarity">
    <text evidence="1 3">Belongs to the type-B carboxylesterase/lipase family.</text>
</comment>
<gene>
    <name evidence="5" type="ORF">BD324DRAFT_585304</name>
</gene>
<dbReference type="EC" id="3.1.1.-" evidence="3"/>
<feature type="non-terminal residue" evidence="5">
    <location>
        <position position="1"/>
    </location>
</feature>
<dbReference type="GeneID" id="33555544"/>
<dbReference type="InterPro" id="IPR029058">
    <property type="entry name" value="AB_hydrolase_fold"/>
</dbReference>
<proteinExistence type="inferred from homology"/>
<evidence type="ECO:0000256" key="1">
    <source>
        <dbReference type="ARBA" id="ARBA00005964"/>
    </source>
</evidence>
<dbReference type="AlphaFoldDB" id="A0A1Y1U5E3"/>
<dbReference type="STRING" id="4999.A0A1Y1U5E3"/>
<dbReference type="InterPro" id="IPR019826">
    <property type="entry name" value="Carboxylesterase_B_AS"/>
</dbReference>
<reference evidence="5 6" key="1">
    <citation type="submission" date="2017-03" db="EMBL/GenBank/DDBJ databases">
        <title>Widespread Adenine N6-methylation of Active Genes in Fungi.</title>
        <authorList>
            <consortium name="DOE Joint Genome Institute"/>
            <person name="Mondo S.J."/>
            <person name="Dannebaum R.O."/>
            <person name="Kuo R.C."/>
            <person name="Louie K.B."/>
            <person name="Bewick A.J."/>
            <person name="Labutti K."/>
            <person name="Haridas S."/>
            <person name="Kuo A."/>
            <person name="Salamov A."/>
            <person name="Ahrendt S.R."/>
            <person name="Lau R."/>
            <person name="Bowen B.P."/>
            <person name="Lipzen A."/>
            <person name="Sullivan W."/>
            <person name="Andreopoulos W.B."/>
            <person name="Clum A."/>
            <person name="Lindquist E."/>
            <person name="Daum C."/>
            <person name="Northen T.R."/>
            <person name="Ramamoorthy G."/>
            <person name="Schmitz R.J."/>
            <person name="Gryganskyi A."/>
            <person name="Culley D."/>
            <person name="Magnuson J."/>
            <person name="James T.Y."/>
            <person name="O'Malley M.A."/>
            <person name="Stajich J.E."/>
            <person name="Spatafora J.W."/>
            <person name="Visel A."/>
            <person name="Grigoriev I.V."/>
        </authorList>
    </citation>
    <scope>NUCLEOTIDE SEQUENCE [LARGE SCALE GENOMIC DNA]</scope>
    <source>
        <strain evidence="5 6">NRRL Y-17943</strain>
    </source>
</reference>
<evidence type="ECO:0000256" key="2">
    <source>
        <dbReference type="ARBA" id="ARBA00022801"/>
    </source>
</evidence>
<dbReference type="Proteomes" id="UP000193218">
    <property type="component" value="Unassembled WGS sequence"/>
</dbReference>
<keyword evidence="6" id="KW-1185">Reference proteome</keyword>
<evidence type="ECO:0000259" key="4">
    <source>
        <dbReference type="Pfam" id="PF00135"/>
    </source>
</evidence>
<sequence length="412" mass="42927">FSGHTSTTLPPACPEPSTFYVGTSQSEDCLWSTIYTPGSTPPTGGFPVLVWIHGGSNYFGSASAPGLDGSQLASSGNIMVVVIQYRLGVLGLVPPSQAASNGDPNLGLQDIIHALQAVNEGISVFGGDPSKVTVGGESSGAQMIRALLGAPSAAGLFRAAILQSDPMIYGFASSSLTTQLQSYVYSLGSLGRCTDLSCLQALSVEDVLSAQTQLNQMAPYMITGVPFSEVMRPTYGTPTLPADPTESLFGGVSTLSTSNIPLLITTVRNEGGQAVSQLFSSPISPNNNTYLYTLAALVGTGRAGQIVNSASYALPASAPSGSDIFREKFELATTDGTWRCPNRQAAALWAGTGANVWVGEWEAGETYPTNAYGGYCTSKGRVCHEDDIFPSFGTNGANENLVGHSTSFYHPN</sequence>
<dbReference type="PANTHER" id="PTHR45570">
    <property type="entry name" value="CARBOXYLIC ESTER HYDROLASE"/>
    <property type="match status" value="1"/>
</dbReference>
<dbReference type="Pfam" id="PF00135">
    <property type="entry name" value="COesterase"/>
    <property type="match status" value="1"/>
</dbReference>
<dbReference type="GO" id="GO:0016787">
    <property type="term" value="F:hydrolase activity"/>
    <property type="evidence" value="ECO:0007669"/>
    <property type="project" value="UniProtKB-KW"/>
</dbReference>
<dbReference type="OrthoDB" id="408631at2759"/>
<dbReference type="InterPro" id="IPR002018">
    <property type="entry name" value="CarbesteraseB"/>
</dbReference>
<dbReference type="PROSITE" id="PS00122">
    <property type="entry name" value="CARBOXYLESTERASE_B_1"/>
    <property type="match status" value="1"/>
</dbReference>
<dbReference type="EMBL" id="NBSH01000030">
    <property type="protein sequence ID" value="ORX33249.1"/>
    <property type="molecule type" value="Genomic_DNA"/>
</dbReference>
<dbReference type="SUPFAM" id="SSF53474">
    <property type="entry name" value="alpha/beta-Hydrolases"/>
    <property type="match status" value="1"/>
</dbReference>
<accession>A0A1Y1U5E3</accession>
<evidence type="ECO:0000256" key="3">
    <source>
        <dbReference type="RuleBase" id="RU361235"/>
    </source>
</evidence>
<dbReference type="PANTHER" id="PTHR45570:SF1">
    <property type="entry name" value="CARBOXYLIC ESTER HYDROLASE"/>
    <property type="match status" value="1"/>
</dbReference>
<keyword evidence="2 3" id="KW-0378">Hydrolase</keyword>
<protein>
    <recommendedName>
        <fullName evidence="3">Carboxylic ester hydrolase</fullName>
        <ecNumber evidence="3">3.1.1.-</ecNumber>
    </recommendedName>
</protein>
<name>A0A1Y1U5E3_9TREE</name>
<evidence type="ECO:0000313" key="5">
    <source>
        <dbReference type="EMBL" id="ORX33249.1"/>
    </source>
</evidence>